<keyword evidence="1" id="KW-0812">Transmembrane</keyword>
<feature type="transmembrane region" description="Helical" evidence="1">
    <location>
        <begin position="238"/>
        <end position="257"/>
    </location>
</feature>
<dbReference type="RefSeq" id="WP_221092072.1">
    <property type="nucleotide sequence ID" value="NZ_JAEMHH010000011.1"/>
</dbReference>
<evidence type="ECO:0000256" key="1">
    <source>
        <dbReference type="SAM" id="Phobius"/>
    </source>
</evidence>
<evidence type="ECO:0008006" key="4">
    <source>
        <dbReference type="Google" id="ProtNLM"/>
    </source>
</evidence>
<name>A0ABS7ISH0_9CHLA</name>
<dbReference type="Proteomes" id="UP000781104">
    <property type="component" value="Unassembled WGS sequence"/>
</dbReference>
<comment type="caution">
    <text evidence="2">The sequence shown here is derived from an EMBL/GenBank/DDBJ whole genome shotgun (WGS) entry which is preliminary data.</text>
</comment>
<evidence type="ECO:0000313" key="3">
    <source>
        <dbReference type="Proteomes" id="UP000781104"/>
    </source>
</evidence>
<evidence type="ECO:0000313" key="2">
    <source>
        <dbReference type="EMBL" id="MBX6680023.1"/>
    </source>
</evidence>
<accession>A0ABS7ISH0</accession>
<reference evidence="2 3" key="1">
    <citation type="journal article" date="2021" name="Sci. Rep.">
        <title>Genetic and phenotypic analysis of the pathogenic potential of two novel Chlamydia gallinacea strains compared to Chlamydia psittaci.</title>
        <authorList>
            <person name="Heijne M."/>
            <person name="Jelocnik M."/>
            <person name="Umanets A."/>
            <person name="Brouwer M.S.M."/>
            <person name="Dinkla A."/>
            <person name="Harders F."/>
            <person name="van Keulen L.J.M."/>
            <person name="Roest H.J."/>
            <person name="Schaafsma F."/>
            <person name="Velkers F.C."/>
            <person name="van der Goot J.A."/>
            <person name="Pannekoek Y."/>
            <person name="Koets A.P."/>
        </authorList>
    </citation>
    <scope>NUCLEOTIDE SEQUENCE [LARGE SCALE GENOMIC DNA]</scope>
    <source>
        <strain evidence="2 3">NL_F725</strain>
    </source>
</reference>
<keyword evidence="1" id="KW-0472">Membrane</keyword>
<feature type="transmembrane region" description="Helical" evidence="1">
    <location>
        <begin position="209"/>
        <end position="232"/>
    </location>
</feature>
<sequence>MTALTRLSCCSAGYLSSTAATKARKLSCSVYDRLRIATGFIDSAGSSSSIALASLSSSSSALPTLRNIESACCMASGVNNLISTGALFSQLITGAILYESEEGNFTVQLDPLTMTVRRVVRPPLVIISKLLRLCSKTLNSAHFLGHSDLKIIRLGAHAKIVGGMGTGLGALSSACSLINDACCLASIHPDKYYHSQEDKIKLRQVIRETIFSFICNLVDIATAGVSIVFSFAPVLLGTHALLILGIFSLLSSVLNLVQDIITG</sequence>
<dbReference type="EMBL" id="JAEMHH010000011">
    <property type="protein sequence ID" value="MBX6680023.1"/>
    <property type="molecule type" value="Genomic_DNA"/>
</dbReference>
<keyword evidence="3" id="KW-1185">Reference proteome</keyword>
<proteinExistence type="predicted"/>
<organism evidence="2 3">
    <name type="scientific">Chlamydia gallinacea</name>
    <dbReference type="NCBI Taxonomy" id="1457153"/>
    <lineage>
        <taxon>Bacteria</taxon>
        <taxon>Pseudomonadati</taxon>
        <taxon>Chlamydiota</taxon>
        <taxon>Chlamydiia</taxon>
        <taxon>Chlamydiales</taxon>
        <taxon>Chlamydiaceae</taxon>
        <taxon>Chlamydia/Chlamydophila group</taxon>
        <taxon>Chlamydia</taxon>
    </lineage>
</organism>
<protein>
    <recommendedName>
        <fullName evidence="4">Inner membrane protein</fullName>
    </recommendedName>
</protein>
<keyword evidence="1" id="KW-1133">Transmembrane helix</keyword>
<gene>
    <name evidence="2" type="ORF">JG731_01465</name>
</gene>